<evidence type="ECO:0000313" key="3">
    <source>
        <dbReference type="Proteomes" id="UP000256964"/>
    </source>
</evidence>
<proteinExistence type="predicted"/>
<dbReference type="EMBL" id="KZ857389">
    <property type="protein sequence ID" value="RDX52735.1"/>
    <property type="molecule type" value="Genomic_DNA"/>
</dbReference>
<feature type="region of interest" description="Disordered" evidence="1">
    <location>
        <begin position="108"/>
        <end position="131"/>
    </location>
</feature>
<evidence type="ECO:0000313" key="2">
    <source>
        <dbReference type="EMBL" id="RDX52735.1"/>
    </source>
</evidence>
<dbReference type="AlphaFoldDB" id="A0A371DJM3"/>
<dbReference type="Proteomes" id="UP000256964">
    <property type="component" value="Unassembled WGS sequence"/>
</dbReference>
<keyword evidence="3" id="KW-1185">Reference proteome</keyword>
<protein>
    <submittedName>
        <fullName evidence="2">Uncharacterized protein</fullName>
    </submittedName>
</protein>
<evidence type="ECO:0000256" key="1">
    <source>
        <dbReference type="SAM" id="MobiDB-lite"/>
    </source>
</evidence>
<reference evidence="2 3" key="1">
    <citation type="journal article" date="2018" name="Biotechnol. Biofuels">
        <title>Integrative visual omics of the white-rot fungus Polyporus brumalis exposes the biotechnological potential of its oxidative enzymes for delignifying raw plant biomass.</title>
        <authorList>
            <person name="Miyauchi S."/>
            <person name="Rancon A."/>
            <person name="Drula E."/>
            <person name="Hage H."/>
            <person name="Chaduli D."/>
            <person name="Favel A."/>
            <person name="Grisel S."/>
            <person name="Henrissat B."/>
            <person name="Herpoel-Gimbert I."/>
            <person name="Ruiz-Duenas F.J."/>
            <person name="Chevret D."/>
            <person name="Hainaut M."/>
            <person name="Lin J."/>
            <person name="Wang M."/>
            <person name="Pangilinan J."/>
            <person name="Lipzen A."/>
            <person name="Lesage-Meessen L."/>
            <person name="Navarro D."/>
            <person name="Riley R."/>
            <person name="Grigoriev I.V."/>
            <person name="Zhou S."/>
            <person name="Raouche S."/>
            <person name="Rosso M.N."/>
        </authorList>
    </citation>
    <scope>NUCLEOTIDE SEQUENCE [LARGE SCALE GENOMIC DNA]</scope>
    <source>
        <strain evidence="2 3">BRFM 1820</strain>
    </source>
</reference>
<sequence length="151" mass="16729">MRYAVRQIRLTPPADEACQGPSTSLRCALPDSPPHMRLLSFFCCVPSPFDDSLCSLSADPSLFSVRPPLAPRCSFLLWEHASLVAPARRLQRCVGSRSLARLPYALSPSTRPVSAPTRTGPLRLRPPRPRVTQTGCRTCRWDAGAVVVRRY</sequence>
<accession>A0A371DJM3</accession>
<name>A0A371DJM3_9APHY</name>
<gene>
    <name evidence="2" type="ORF">OH76DRAFT_122722</name>
</gene>
<organism evidence="2 3">
    <name type="scientific">Lentinus brumalis</name>
    <dbReference type="NCBI Taxonomy" id="2498619"/>
    <lineage>
        <taxon>Eukaryota</taxon>
        <taxon>Fungi</taxon>
        <taxon>Dikarya</taxon>
        <taxon>Basidiomycota</taxon>
        <taxon>Agaricomycotina</taxon>
        <taxon>Agaricomycetes</taxon>
        <taxon>Polyporales</taxon>
        <taxon>Polyporaceae</taxon>
        <taxon>Lentinus</taxon>
    </lineage>
</organism>